<protein>
    <submittedName>
        <fullName evidence="3">Type IV pilus assembly protein PilE</fullName>
    </submittedName>
</protein>
<keyword evidence="4" id="KW-1185">Reference proteome</keyword>
<evidence type="ECO:0000256" key="2">
    <source>
        <dbReference type="SAM" id="Phobius"/>
    </source>
</evidence>
<accession>A0A1I1QRR6</accession>
<dbReference type="STRING" id="1123010.SAMN02745724_03993"/>
<dbReference type="InterPro" id="IPR031982">
    <property type="entry name" value="PilE-like"/>
</dbReference>
<dbReference type="OrthoDB" id="5296638at2"/>
<dbReference type="AlphaFoldDB" id="A0A1I1QRR6"/>
<evidence type="ECO:0000313" key="4">
    <source>
        <dbReference type="Proteomes" id="UP000198862"/>
    </source>
</evidence>
<dbReference type="InterPro" id="IPR000983">
    <property type="entry name" value="Bac_GSPG_pilin"/>
</dbReference>
<gene>
    <name evidence="3" type="ORF">SAMN02745724_03993</name>
</gene>
<dbReference type="Pfam" id="PF07963">
    <property type="entry name" value="N_methyl"/>
    <property type="match status" value="1"/>
</dbReference>
<reference evidence="3 4" key="1">
    <citation type="submission" date="2016-10" db="EMBL/GenBank/DDBJ databases">
        <authorList>
            <person name="de Groot N.N."/>
        </authorList>
    </citation>
    <scope>NUCLEOTIDE SEQUENCE [LARGE SCALE GENOMIC DNA]</scope>
    <source>
        <strain evidence="3 4">DSM 6059</strain>
    </source>
</reference>
<keyword evidence="2" id="KW-0472">Membrane</keyword>
<dbReference type="Proteomes" id="UP000198862">
    <property type="component" value="Unassembled WGS sequence"/>
</dbReference>
<dbReference type="NCBIfam" id="TIGR02532">
    <property type="entry name" value="IV_pilin_GFxxxE"/>
    <property type="match status" value="1"/>
</dbReference>
<dbReference type="InterPro" id="IPR012902">
    <property type="entry name" value="N_methyl_site"/>
</dbReference>
<evidence type="ECO:0000256" key="1">
    <source>
        <dbReference type="ARBA" id="ARBA00022481"/>
    </source>
</evidence>
<organism evidence="3 4">
    <name type="scientific">Pseudoalteromonas denitrificans DSM 6059</name>
    <dbReference type="NCBI Taxonomy" id="1123010"/>
    <lineage>
        <taxon>Bacteria</taxon>
        <taxon>Pseudomonadati</taxon>
        <taxon>Pseudomonadota</taxon>
        <taxon>Gammaproteobacteria</taxon>
        <taxon>Alteromonadales</taxon>
        <taxon>Pseudoalteromonadaceae</taxon>
        <taxon>Pseudoalteromonas</taxon>
    </lineage>
</organism>
<dbReference type="InterPro" id="IPR045584">
    <property type="entry name" value="Pilin-like"/>
</dbReference>
<dbReference type="RefSeq" id="WP_091988770.1">
    <property type="nucleotide sequence ID" value="NZ_FOLO01000043.1"/>
</dbReference>
<dbReference type="SUPFAM" id="SSF54523">
    <property type="entry name" value="Pili subunits"/>
    <property type="match status" value="1"/>
</dbReference>
<dbReference type="GO" id="GO:0015627">
    <property type="term" value="C:type II protein secretion system complex"/>
    <property type="evidence" value="ECO:0007669"/>
    <property type="project" value="InterPro"/>
</dbReference>
<dbReference type="EMBL" id="FOLO01000043">
    <property type="protein sequence ID" value="SFD24811.1"/>
    <property type="molecule type" value="Genomic_DNA"/>
</dbReference>
<dbReference type="Gene3D" id="3.30.700.10">
    <property type="entry name" value="Glycoprotein, Type 4 Pilin"/>
    <property type="match status" value="1"/>
</dbReference>
<keyword evidence="1" id="KW-0488">Methylation</keyword>
<dbReference type="GO" id="GO:0015628">
    <property type="term" value="P:protein secretion by the type II secretion system"/>
    <property type="evidence" value="ECO:0007669"/>
    <property type="project" value="InterPro"/>
</dbReference>
<dbReference type="PRINTS" id="PR00813">
    <property type="entry name" value="BCTERIALGSPG"/>
</dbReference>
<sequence length="135" mass="14238">MKKNGFTLIELMIVVAIIGILAAVAYPSYTQYVVKSARAEAVTALIDAANRQEQFFVDNYDYTTVVANLGLQAATETGLYTLAIASVANSRAFTITATPASGVAATDSGCTSLIINELSIKTSTGTETADECWGR</sequence>
<dbReference type="GO" id="GO:0043683">
    <property type="term" value="P:type IV pilus assembly"/>
    <property type="evidence" value="ECO:0007669"/>
    <property type="project" value="InterPro"/>
</dbReference>
<proteinExistence type="predicted"/>
<keyword evidence="2" id="KW-1133">Transmembrane helix</keyword>
<name>A0A1I1QRR6_9GAMM</name>
<feature type="transmembrane region" description="Helical" evidence="2">
    <location>
        <begin position="6"/>
        <end position="26"/>
    </location>
</feature>
<keyword evidence="2" id="KW-0812">Transmembrane</keyword>
<dbReference type="Pfam" id="PF16732">
    <property type="entry name" value="ComP_DUS"/>
    <property type="match status" value="1"/>
</dbReference>
<evidence type="ECO:0000313" key="3">
    <source>
        <dbReference type="EMBL" id="SFD24811.1"/>
    </source>
</evidence>